<sequence>MKKKIVIPNPILRDEIVKYFKVVNFNSLYHYLEFKYSGYIRSFLAKEFLTSNKWVKNDTALITHEALDYLVKLSLDSKIQEIVQLDKYLIGKLKYYFYSLKSKNISRQNYFEDNLISSLKKSSNIQTYTLPTFKNHFINLNLEEKKFIKNFFNNNFEFYSTQKINDLVNSLIKI</sequence>
<keyword evidence="2" id="KW-1185">Reference proteome</keyword>
<evidence type="ECO:0000313" key="1">
    <source>
        <dbReference type="EMBL" id="MEE3928064.1"/>
    </source>
</evidence>
<proteinExistence type="predicted"/>
<gene>
    <name evidence="1" type="ORF">V2E24_00540</name>
</gene>
<dbReference type="Proteomes" id="UP001344817">
    <property type="component" value="Unassembled WGS sequence"/>
</dbReference>
<evidence type="ECO:0000313" key="2">
    <source>
        <dbReference type="Proteomes" id="UP001344817"/>
    </source>
</evidence>
<protein>
    <submittedName>
        <fullName evidence="1">Uncharacterized protein</fullName>
    </submittedName>
</protein>
<accession>A0ABU7MKL2</accession>
<comment type="caution">
    <text evidence="1">The sequence shown here is derived from an EMBL/GenBank/DDBJ whole genome shotgun (WGS) entry which is preliminary data.</text>
</comment>
<dbReference type="RefSeq" id="WP_330500479.1">
    <property type="nucleotide sequence ID" value="NZ_JAZDWZ010000001.1"/>
</dbReference>
<reference evidence="1" key="1">
    <citation type="submission" date="2024-01" db="EMBL/GenBank/DDBJ databases">
        <title>Genome sequence of Mycoplasma ciconiae type strain DSM 25251.</title>
        <authorList>
            <person name="Spergser J."/>
        </authorList>
    </citation>
    <scope>NUCLEOTIDE SEQUENCE [LARGE SCALE GENOMIC DNA]</scope>
    <source>
        <strain evidence="1">DSM 25251</strain>
    </source>
</reference>
<dbReference type="EMBL" id="JAZDWZ010000001">
    <property type="protein sequence ID" value="MEE3928064.1"/>
    <property type="molecule type" value="Genomic_DNA"/>
</dbReference>
<name>A0ABU7MKL2_9BACT</name>
<organism evidence="1 2">
    <name type="scientific">Mycoplasmopsis ciconiae</name>
    <dbReference type="NCBI Taxonomy" id="561067"/>
    <lineage>
        <taxon>Bacteria</taxon>
        <taxon>Bacillati</taxon>
        <taxon>Mycoplasmatota</taxon>
        <taxon>Mycoplasmoidales</taxon>
        <taxon>Metamycoplasmataceae</taxon>
        <taxon>Mycoplasmopsis</taxon>
    </lineage>
</organism>